<dbReference type="GO" id="GO:0000156">
    <property type="term" value="F:phosphorelay response regulator activity"/>
    <property type="evidence" value="ECO:0007669"/>
    <property type="project" value="InterPro"/>
</dbReference>
<comment type="similarity">
    <text evidence="3">Belongs to the CheB family.</text>
</comment>
<dbReference type="CDD" id="cd16432">
    <property type="entry name" value="CheB_Rec"/>
    <property type="match status" value="1"/>
</dbReference>
<dbReference type="PIRSF" id="PIRSF000876">
    <property type="entry name" value="RR_chemtxs_CheB"/>
    <property type="match status" value="1"/>
</dbReference>
<dbReference type="GO" id="GO:0008984">
    <property type="term" value="F:protein-glutamate methylesterase activity"/>
    <property type="evidence" value="ECO:0007669"/>
    <property type="project" value="UniProtKB-UniRule"/>
</dbReference>
<keyword evidence="1 3" id="KW-0378">Hydrolase</keyword>
<evidence type="ECO:0000256" key="5">
    <source>
        <dbReference type="PROSITE-ProRule" id="PRU00169"/>
    </source>
</evidence>
<dbReference type="EC" id="3.5.1.44" evidence="3"/>
<comment type="function">
    <text evidence="3">Involved in chemotaxis. Part of a chemotaxis signal transduction system that modulates chemotaxis in response to various stimuli. Catalyzes the demethylation of specific methylglutamate residues introduced into the chemoreceptors (methyl-accepting chemotaxis proteins or MCP) by CheR. Also mediates the irreversible deamidation of specific glutamine residues to glutamic acid.</text>
</comment>
<dbReference type="KEGG" id="apre:CNX65_11810"/>
<evidence type="ECO:0000259" key="7">
    <source>
        <dbReference type="PROSITE" id="PS50110"/>
    </source>
</evidence>
<protein>
    <recommendedName>
        <fullName evidence="3">Protein-glutamate methylesterase/protein-glutamine glutaminase</fullName>
        <ecNumber evidence="3">3.1.1.61</ecNumber>
        <ecNumber evidence="3">3.5.1.44</ecNumber>
    </recommendedName>
</protein>
<dbReference type="HAMAP" id="MF_00099">
    <property type="entry name" value="CheB_chemtxs"/>
    <property type="match status" value="1"/>
</dbReference>
<comment type="catalytic activity">
    <reaction evidence="2 3">
        <text>[protein]-L-glutamate 5-O-methyl ester + H2O = L-glutamyl-[protein] + methanol + H(+)</text>
        <dbReference type="Rhea" id="RHEA:23236"/>
        <dbReference type="Rhea" id="RHEA-COMP:10208"/>
        <dbReference type="Rhea" id="RHEA-COMP:10311"/>
        <dbReference type="ChEBI" id="CHEBI:15377"/>
        <dbReference type="ChEBI" id="CHEBI:15378"/>
        <dbReference type="ChEBI" id="CHEBI:17790"/>
        <dbReference type="ChEBI" id="CHEBI:29973"/>
        <dbReference type="ChEBI" id="CHEBI:82795"/>
        <dbReference type="EC" id="3.1.1.61"/>
    </reaction>
</comment>
<feature type="region of interest" description="Disordered" evidence="6">
    <location>
        <begin position="131"/>
        <end position="195"/>
    </location>
</feature>
<feature type="active site" evidence="3 4">
    <location>
        <position position="231"/>
    </location>
</feature>
<dbReference type="PANTHER" id="PTHR42872">
    <property type="entry name" value="PROTEIN-GLUTAMATE METHYLESTERASE/PROTEIN-GLUTAMINE GLUTAMINASE"/>
    <property type="match status" value="1"/>
</dbReference>
<evidence type="ECO:0000256" key="1">
    <source>
        <dbReference type="ARBA" id="ARBA00022801"/>
    </source>
</evidence>
<feature type="domain" description="Response regulatory" evidence="7">
    <location>
        <begin position="3"/>
        <end position="121"/>
    </location>
</feature>
<comment type="subcellular location">
    <subcellularLocation>
        <location evidence="3">Cytoplasm</location>
    </subcellularLocation>
</comment>
<organism evidence="9 10">
    <name type="scientific">Actinosynnema pretiosum</name>
    <dbReference type="NCBI Taxonomy" id="42197"/>
    <lineage>
        <taxon>Bacteria</taxon>
        <taxon>Bacillati</taxon>
        <taxon>Actinomycetota</taxon>
        <taxon>Actinomycetes</taxon>
        <taxon>Pseudonocardiales</taxon>
        <taxon>Pseudonocardiaceae</taxon>
        <taxon>Actinosynnema</taxon>
    </lineage>
</organism>
<reference evidence="9" key="1">
    <citation type="submission" date="2017-09" db="EMBL/GenBank/DDBJ databases">
        <title>Complete Genome Sequence of ansamitocin-producing Bacterium Actinosynnema pretiosum X47.</title>
        <authorList>
            <person name="Cao G."/>
            <person name="Zong G."/>
            <person name="Zhong C."/>
            <person name="Fu J."/>
        </authorList>
    </citation>
    <scope>NUCLEOTIDE SEQUENCE [LARGE SCALE GENOMIC DNA]</scope>
    <source>
        <strain evidence="9">X47</strain>
    </source>
</reference>
<evidence type="ECO:0000259" key="8">
    <source>
        <dbReference type="PROSITE" id="PS50122"/>
    </source>
</evidence>
<comment type="catalytic activity">
    <reaction evidence="3">
        <text>L-glutaminyl-[protein] + H2O = L-glutamyl-[protein] + NH4(+)</text>
        <dbReference type="Rhea" id="RHEA:16441"/>
        <dbReference type="Rhea" id="RHEA-COMP:10207"/>
        <dbReference type="Rhea" id="RHEA-COMP:10208"/>
        <dbReference type="ChEBI" id="CHEBI:15377"/>
        <dbReference type="ChEBI" id="CHEBI:28938"/>
        <dbReference type="ChEBI" id="CHEBI:29973"/>
        <dbReference type="ChEBI" id="CHEBI:30011"/>
        <dbReference type="EC" id="3.5.1.44"/>
    </reaction>
</comment>
<evidence type="ECO:0000313" key="9">
    <source>
        <dbReference type="EMBL" id="ATE53896.1"/>
    </source>
</evidence>
<dbReference type="InterPro" id="IPR011006">
    <property type="entry name" value="CheY-like_superfamily"/>
</dbReference>
<dbReference type="SMART" id="SM00448">
    <property type="entry name" value="REC"/>
    <property type="match status" value="1"/>
</dbReference>
<comment type="PTM">
    <text evidence="3">Phosphorylated by CheA. Phosphorylation of the N-terminal regulatory domain activates the methylesterase activity.</text>
</comment>
<feature type="compositionally biased region" description="Low complexity" evidence="6">
    <location>
        <begin position="160"/>
        <end position="176"/>
    </location>
</feature>
<sequence>MISVLVVDDSVVIRRLVADVLSADPNIRVVGTAANGKIALTKIDQLQPDIITLDVEMPIMDGVTTVRELRKKHPRLPVIMFSTLTSVGADATLAALAAGASDYVTKPANVGSISESISSVREQLLPRIHALCGRPKLPPPPTRRGPVGAPPVGGPPARPGTPARPGAQPPARTGAPVGRGPGRSSAPGIPGGHNRVDVLAIGSSTGGPEALRVVLSELPANLPVPVVVVQHMPPVFTAMLAQRLDAGCKVKVVEATAGTPLRPGTVYLAPGDKHLEVVRAGTNVQTKLHNGPQENHCRPAVDVLFRSVASVYGGNVLAVVLTGMGHDGRAGAQVLRAKGARIAAQDEFSSVVWGMPGSVVEAGLADEVLPLSDMTGYILSQLPDRVAATAPGVA</sequence>
<dbReference type="InterPro" id="IPR035909">
    <property type="entry name" value="CheB_C"/>
</dbReference>
<keyword evidence="3 4" id="KW-0145">Chemotaxis</keyword>
<dbReference type="SUPFAM" id="SSF52172">
    <property type="entry name" value="CheY-like"/>
    <property type="match status" value="1"/>
</dbReference>
<dbReference type="RefSeq" id="WP_096492825.1">
    <property type="nucleotide sequence ID" value="NZ_CP023445.1"/>
</dbReference>
<evidence type="ECO:0000256" key="6">
    <source>
        <dbReference type="SAM" id="MobiDB-lite"/>
    </source>
</evidence>
<evidence type="ECO:0000256" key="3">
    <source>
        <dbReference type="HAMAP-Rule" id="MF_00099"/>
    </source>
</evidence>
<dbReference type="GO" id="GO:0006935">
    <property type="term" value="P:chemotaxis"/>
    <property type="evidence" value="ECO:0007669"/>
    <property type="project" value="UniProtKB-UniRule"/>
</dbReference>
<comment type="domain">
    <text evidence="3">Contains a C-terminal catalytic domain, and an N-terminal region which modulates catalytic activity.</text>
</comment>
<dbReference type="SUPFAM" id="SSF52738">
    <property type="entry name" value="Methylesterase CheB, C-terminal domain"/>
    <property type="match status" value="1"/>
</dbReference>
<dbReference type="PROSITE" id="PS50122">
    <property type="entry name" value="CHEB"/>
    <property type="match status" value="1"/>
</dbReference>
<evidence type="ECO:0000313" key="10">
    <source>
        <dbReference type="Proteomes" id="UP000218505"/>
    </source>
</evidence>
<feature type="domain" description="CheB-type methylesterase" evidence="8">
    <location>
        <begin position="190"/>
        <end position="385"/>
    </location>
</feature>
<dbReference type="Gene3D" id="3.40.50.2300">
    <property type="match status" value="1"/>
</dbReference>
<dbReference type="CDD" id="cd17541">
    <property type="entry name" value="REC_CheB-like"/>
    <property type="match status" value="1"/>
</dbReference>
<feature type="active site" evidence="3 4">
    <location>
        <position position="327"/>
    </location>
</feature>
<dbReference type="Pfam" id="PF01339">
    <property type="entry name" value="CheB_methylest"/>
    <property type="match status" value="1"/>
</dbReference>
<feature type="compositionally biased region" description="Pro residues" evidence="6">
    <location>
        <begin position="136"/>
        <end position="159"/>
    </location>
</feature>
<dbReference type="InterPro" id="IPR000673">
    <property type="entry name" value="Sig_transdc_resp-reg_Me-estase"/>
</dbReference>
<gene>
    <name evidence="3" type="primary">cheB</name>
    <name evidence="9" type="ORF">CNX65_11810</name>
</gene>
<dbReference type="InterPro" id="IPR008248">
    <property type="entry name" value="CheB-like"/>
</dbReference>
<dbReference type="InterPro" id="IPR001789">
    <property type="entry name" value="Sig_transdc_resp-reg_receiver"/>
</dbReference>
<keyword evidence="3" id="KW-0963">Cytoplasm</keyword>
<dbReference type="GO" id="GO:0050568">
    <property type="term" value="F:protein-glutamine glutaminase activity"/>
    <property type="evidence" value="ECO:0007669"/>
    <property type="project" value="UniProtKB-UniRule"/>
</dbReference>
<dbReference type="GO" id="GO:0005737">
    <property type="term" value="C:cytoplasm"/>
    <property type="evidence" value="ECO:0007669"/>
    <property type="project" value="UniProtKB-SubCell"/>
</dbReference>
<evidence type="ECO:0000256" key="4">
    <source>
        <dbReference type="PROSITE-ProRule" id="PRU00050"/>
    </source>
</evidence>
<dbReference type="EMBL" id="CP023445">
    <property type="protein sequence ID" value="ATE53896.1"/>
    <property type="molecule type" value="Genomic_DNA"/>
</dbReference>
<dbReference type="PANTHER" id="PTHR42872:SF3">
    <property type="entry name" value="PROTEIN-GLUTAMATE METHYLESTERASE_PROTEIN-GLUTAMINE GLUTAMINASE 1"/>
    <property type="match status" value="1"/>
</dbReference>
<dbReference type="AlphaFoldDB" id="A0A290Z4E8"/>
<feature type="active site" evidence="3 4">
    <location>
        <position position="204"/>
    </location>
</feature>
<proteinExistence type="inferred from homology"/>
<feature type="modified residue" description="4-aspartylphosphate" evidence="3 5">
    <location>
        <position position="54"/>
    </location>
</feature>
<dbReference type="PROSITE" id="PS50110">
    <property type="entry name" value="RESPONSE_REGULATORY"/>
    <property type="match status" value="1"/>
</dbReference>
<name>A0A290Z4E8_9PSEU</name>
<dbReference type="NCBIfam" id="NF001965">
    <property type="entry name" value="PRK00742.1"/>
    <property type="match status" value="1"/>
</dbReference>
<evidence type="ECO:0000256" key="2">
    <source>
        <dbReference type="ARBA" id="ARBA00048267"/>
    </source>
</evidence>
<dbReference type="EC" id="3.1.1.61" evidence="3"/>
<keyword evidence="3 5" id="KW-0597">Phosphoprotein</keyword>
<dbReference type="Gene3D" id="3.40.50.180">
    <property type="entry name" value="Methylesterase CheB, C-terminal domain"/>
    <property type="match status" value="1"/>
</dbReference>
<accession>A0A290Z4E8</accession>
<keyword evidence="10" id="KW-1185">Reference proteome</keyword>
<dbReference type="Proteomes" id="UP000218505">
    <property type="component" value="Chromosome"/>
</dbReference>
<dbReference type="Pfam" id="PF00072">
    <property type="entry name" value="Response_reg"/>
    <property type="match status" value="1"/>
</dbReference>